<feature type="disulfide bond" evidence="9">
    <location>
        <begin position="434"/>
        <end position="444"/>
    </location>
</feature>
<dbReference type="FunFam" id="3.10.250.10:FF:000001">
    <property type="entry name" value="Lysyl oxidase 4 isoform X1"/>
    <property type="match status" value="2"/>
</dbReference>
<organism evidence="12 13">
    <name type="scientific">Geodia barretti</name>
    <name type="common">Barrett's horny sponge</name>
    <dbReference type="NCBI Taxonomy" id="519541"/>
    <lineage>
        <taxon>Eukaryota</taxon>
        <taxon>Metazoa</taxon>
        <taxon>Porifera</taxon>
        <taxon>Demospongiae</taxon>
        <taxon>Heteroscleromorpha</taxon>
        <taxon>Tetractinellida</taxon>
        <taxon>Astrophorina</taxon>
        <taxon>Geodiidae</taxon>
        <taxon>Geodia</taxon>
    </lineage>
</organism>
<evidence type="ECO:0000256" key="2">
    <source>
        <dbReference type="ARBA" id="ARBA00022692"/>
    </source>
</evidence>
<dbReference type="InterPro" id="IPR036772">
    <property type="entry name" value="SRCR-like_dom_sf"/>
</dbReference>
<evidence type="ECO:0000256" key="8">
    <source>
        <dbReference type="ARBA" id="ARBA00023180"/>
    </source>
</evidence>
<accession>A0AA35RPX9</accession>
<dbReference type="Gene3D" id="3.10.250.10">
    <property type="entry name" value="SRCR-like domain"/>
    <property type="match status" value="4"/>
</dbReference>
<feature type="disulfide bond" evidence="9">
    <location>
        <begin position="403"/>
        <end position="464"/>
    </location>
</feature>
<evidence type="ECO:0000256" key="3">
    <source>
        <dbReference type="ARBA" id="ARBA00022729"/>
    </source>
</evidence>
<evidence type="ECO:0000256" key="10">
    <source>
        <dbReference type="SAM" id="MobiDB-lite"/>
    </source>
</evidence>
<comment type="caution">
    <text evidence="9">Lacks conserved residue(s) required for the propagation of feature annotation.</text>
</comment>
<evidence type="ECO:0000256" key="7">
    <source>
        <dbReference type="ARBA" id="ARBA00023157"/>
    </source>
</evidence>
<feature type="domain" description="SRCR" evidence="11">
    <location>
        <begin position="254"/>
        <end position="356"/>
    </location>
</feature>
<feature type="disulfide bond" evidence="9">
    <location>
        <begin position="325"/>
        <end position="335"/>
    </location>
</feature>
<feature type="domain" description="SRCR" evidence="11">
    <location>
        <begin position="365"/>
        <end position="465"/>
    </location>
</feature>
<dbReference type="InterPro" id="IPR001190">
    <property type="entry name" value="SRCR"/>
</dbReference>
<evidence type="ECO:0000256" key="6">
    <source>
        <dbReference type="ARBA" id="ARBA00023136"/>
    </source>
</evidence>
<feature type="disulfide bond" evidence="9">
    <location>
        <begin position="217"/>
        <end position="227"/>
    </location>
</feature>
<dbReference type="Proteomes" id="UP001174909">
    <property type="component" value="Unassembled WGS sequence"/>
</dbReference>
<comment type="caution">
    <text evidence="12">The sequence shown here is derived from an EMBL/GenBank/DDBJ whole genome shotgun (WGS) entry which is preliminary data.</text>
</comment>
<evidence type="ECO:0000259" key="11">
    <source>
        <dbReference type="PROSITE" id="PS50287"/>
    </source>
</evidence>
<feature type="domain" description="SRCR" evidence="11">
    <location>
        <begin position="145"/>
        <end position="245"/>
    </location>
</feature>
<dbReference type="FunFam" id="3.10.250.10:FF:000016">
    <property type="entry name" value="Scavenger receptor cysteine-rich protein type 12"/>
    <property type="match status" value="1"/>
</dbReference>
<name>A0AA35RPX9_GEOBA</name>
<gene>
    <name evidence="12" type="ORF">GBAR_LOCUS9633</name>
</gene>
<dbReference type="PANTHER" id="PTHR48071">
    <property type="entry name" value="SRCR DOMAIN-CONTAINING PROTEIN"/>
    <property type="match status" value="1"/>
</dbReference>
<evidence type="ECO:0000256" key="4">
    <source>
        <dbReference type="ARBA" id="ARBA00022737"/>
    </source>
</evidence>
<keyword evidence="13" id="KW-1185">Reference proteome</keyword>
<dbReference type="GO" id="GO:0016020">
    <property type="term" value="C:membrane"/>
    <property type="evidence" value="ECO:0007669"/>
    <property type="project" value="UniProtKB-SubCell"/>
</dbReference>
<protein>
    <submittedName>
        <fullName evidence="12">Neurotrypsin</fullName>
    </submittedName>
</protein>
<feature type="compositionally biased region" description="Polar residues" evidence="10">
    <location>
        <begin position="7"/>
        <end position="16"/>
    </location>
</feature>
<keyword evidence="7 9" id="KW-1015">Disulfide bond</keyword>
<evidence type="ECO:0000313" key="13">
    <source>
        <dbReference type="Proteomes" id="UP001174909"/>
    </source>
</evidence>
<keyword evidence="8" id="KW-0325">Glycoprotein</keyword>
<proteinExistence type="predicted"/>
<dbReference type="EMBL" id="CASHTH010001461">
    <property type="protein sequence ID" value="CAI8015590.1"/>
    <property type="molecule type" value="Genomic_DNA"/>
</dbReference>
<keyword evidence="4" id="KW-0677">Repeat</keyword>
<feature type="disulfide bond" evidence="9">
    <location>
        <begin position="294"/>
        <end position="355"/>
    </location>
</feature>
<feature type="disulfide bond" evidence="9">
    <location>
        <begin position="106"/>
        <end position="116"/>
    </location>
</feature>
<dbReference type="Pfam" id="PF00530">
    <property type="entry name" value="SRCR"/>
    <property type="match status" value="4"/>
</dbReference>
<dbReference type="AlphaFoldDB" id="A0AA35RPX9"/>
<evidence type="ECO:0000256" key="9">
    <source>
        <dbReference type="PROSITE-ProRule" id="PRU00196"/>
    </source>
</evidence>
<sequence length="476" mass="52970">MEYNLTDCETGTGTRQSSHDEDVGVKCNTIDDNYRNADIRLVGGPHSWEGRVEIFWNGIWGTISDADWGMSEAQVVCKQLQLPSEGSVPSPYGQGSGVIRITSVTCSGSEDNVTQCSLSMVSSSNHQNDVGVKCGKGADYKHGDIRLVGGSYSWEGRVEIYLDGVWGTITDDGAEDVDAHVVCRQLGYDTHYGFDRSYYSAHFGEGVGMIHLNYLGCSGTEYRLIDCYSGSSSYAHNEDWSVTCLNDVPEQGEVMLNRSNYNYYYRGLLQVWLNGRWGVVSDTAWTIEDTNAVCRQLGRNGSYHTYYTFNRIPATLPIAADYVRCSGTENSLGECTYFSHSFSECSHDDDIGIICPPANCEDGDVRLRGTAGSEEEGLVLVCINKRWGLFCQNYNEENTKTLCRQLGYTYREVNYYGGGREITDMPVQNLTLHCHGDESRIFDCTYSRSGPSHCPYYDLTYISCEPGITSTNCFIS</sequence>
<dbReference type="SMART" id="SM00202">
    <property type="entry name" value="SR"/>
    <property type="match status" value="4"/>
</dbReference>
<feature type="disulfide bond" evidence="9">
    <location>
        <begin position="183"/>
        <end position="244"/>
    </location>
</feature>
<comment type="subcellular location">
    <subcellularLocation>
        <location evidence="1">Membrane</location>
        <topology evidence="1">Single-pass membrane protein</topology>
    </subcellularLocation>
</comment>
<dbReference type="SUPFAM" id="SSF56487">
    <property type="entry name" value="SRCR-like"/>
    <property type="match status" value="4"/>
</dbReference>
<feature type="domain" description="SRCR" evidence="11">
    <location>
        <begin position="39"/>
        <end position="135"/>
    </location>
</feature>
<dbReference type="PROSITE" id="PS50287">
    <property type="entry name" value="SRCR_2"/>
    <property type="match status" value="4"/>
</dbReference>
<evidence type="ECO:0000313" key="12">
    <source>
        <dbReference type="EMBL" id="CAI8015590.1"/>
    </source>
</evidence>
<feature type="region of interest" description="Disordered" evidence="10">
    <location>
        <begin position="1"/>
        <end position="21"/>
    </location>
</feature>
<dbReference type="PANTHER" id="PTHR48071:SF18">
    <property type="entry name" value="DELETED IN MALIGNANT BRAIN TUMORS 1 PROTEIN-RELATED"/>
    <property type="match status" value="1"/>
</dbReference>
<reference evidence="12" key="1">
    <citation type="submission" date="2023-03" db="EMBL/GenBank/DDBJ databases">
        <authorList>
            <person name="Steffen K."/>
            <person name="Cardenas P."/>
        </authorList>
    </citation>
    <scope>NUCLEOTIDE SEQUENCE</scope>
</reference>
<keyword evidence="6" id="KW-0472">Membrane</keyword>
<dbReference type="PRINTS" id="PR00258">
    <property type="entry name" value="SPERACTRCPTR"/>
</dbReference>
<keyword evidence="2" id="KW-0812">Transmembrane</keyword>
<keyword evidence="3" id="KW-0732">Signal</keyword>
<keyword evidence="5" id="KW-1133">Transmembrane helix</keyword>
<evidence type="ECO:0000256" key="1">
    <source>
        <dbReference type="ARBA" id="ARBA00004167"/>
    </source>
</evidence>
<evidence type="ECO:0000256" key="5">
    <source>
        <dbReference type="ARBA" id="ARBA00022989"/>
    </source>
</evidence>